<dbReference type="AlphaFoldDB" id="A0A7W6G8M8"/>
<dbReference type="Proteomes" id="UP000548867">
    <property type="component" value="Unassembled WGS sequence"/>
</dbReference>
<evidence type="ECO:0000313" key="4">
    <source>
        <dbReference type="Proteomes" id="UP000548867"/>
    </source>
</evidence>
<comment type="caution">
    <text evidence="3">The sequence shown here is derived from an EMBL/GenBank/DDBJ whole genome shotgun (WGS) entry which is preliminary data.</text>
</comment>
<feature type="domain" description="Alpha/beta hydrolase" evidence="2">
    <location>
        <begin position="25"/>
        <end position="479"/>
    </location>
</feature>
<dbReference type="EMBL" id="JACIDX010000024">
    <property type="protein sequence ID" value="MBB3957476.1"/>
    <property type="molecule type" value="Genomic_DNA"/>
</dbReference>
<evidence type="ECO:0000313" key="3">
    <source>
        <dbReference type="EMBL" id="MBB3957476.1"/>
    </source>
</evidence>
<keyword evidence="4" id="KW-1185">Reference proteome</keyword>
<gene>
    <name evidence="3" type="ORF">GGR38_004450</name>
</gene>
<dbReference type="RefSeq" id="WP_246405184.1">
    <property type="nucleotide sequence ID" value="NZ_JACIDX010000024.1"/>
</dbReference>
<dbReference type="InterPro" id="IPR045394">
    <property type="entry name" value="Abhydrolase_dom"/>
</dbReference>
<name>A0A7W6G8M8_9SPHN</name>
<reference evidence="3 4" key="1">
    <citation type="submission" date="2020-08" db="EMBL/GenBank/DDBJ databases">
        <title>Genomic Encyclopedia of Type Strains, Phase IV (KMG-IV): sequencing the most valuable type-strain genomes for metagenomic binning, comparative biology and taxonomic classification.</title>
        <authorList>
            <person name="Goeker M."/>
        </authorList>
    </citation>
    <scope>NUCLEOTIDE SEQUENCE [LARGE SCALE GENOMIC DNA]</scope>
    <source>
        <strain evidence="3 4">DSM 27057</strain>
    </source>
</reference>
<organism evidence="3 4">
    <name type="scientific">Novosphingobium sediminicola</name>
    <dbReference type="NCBI Taxonomy" id="563162"/>
    <lineage>
        <taxon>Bacteria</taxon>
        <taxon>Pseudomonadati</taxon>
        <taxon>Pseudomonadota</taxon>
        <taxon>Alphaproteobacteria</taxon>
        <taxon>Sphingomonadales</taxon>
        <taxon>Sphingomonadaceae</taxon>
        <taxon>Novosphingobium</taxon>
    </lineage>
</organism>
<dbReference type="Gene3D" id="3.40.50.1820">
    <property type="entry name" value="alpha/beta hydrolase"/>
    <property type="match status" value="1"/>
</dbReference>
<evidence type="ECO:0000256" key="1">
    <source>
        <dbReference type="SAM" id="SignalP"/>
    </source>
</evidence>
<dbReference type="Pfam" id="PF20091">
    <property type="entry name" value="Abhydrolase_10"/>
    <property type="match status" value="1"/>
</dbReference>
<sequence length="896" mass="95530">MHLLHALLATALIAAPAAAQPLHWSAPVPQTATSQIFAPLVLKGTKEAEALARAGYVQEEYFINGKGAIYSEKEDGSLAVRQGDVPYATRIILIRPRDPRRFNGIVHLAFQHPNLAGTQWGRIDSLVLRSGAVYALAINGSDAPSRKASTPAIPIATTDLPQWFDARRYAGFNIPKDDGIRWDIIGQVASALRDPPKGSPLAGWKVRRVYGSGWSFLGSQWRSWINFGFHDRYRRADGSPVIDGYLIGISAGAVDAGHVPLNSTDPVKDRHQQKLRMIDAPVIELTSEMEAITNIYPLREQTDAAKGGYRIYELGGVSHGDSGVTGQVRPSTWQLLERRHAGGEPVPVCSVEDSDSPMRDVAQAALVNIDRWVSTGMPAPRADRMQVAGKDYARDAFGNPIGGVRVAQLDVPLVRYGEPPASSCGSKIPRRNLKRLPVDPMLIAQTYPGGRAEYLARLDARVDALVAGRWLLAPDAAAQKREARRFADQAFGQGRGVHPETAEGTLQSGAKWAAQVPANWNGTLLVWGRGYSAKLGAPELAPANAKALLLDKGYALLASDYGAAGWSLAEAAPAQTQAIAAFAQTYGKPKRTIAWGNSMGGLVTTALAEQVKPSVDGAIAFCPSISGAVGMMNMALDGAYAFRTLAAGDAGLRLTGIADDMANGKKAEGAVQAALTTPQGRARLALAGVLGGIPGWTRRDHPRPADGDVEAQVDEIGAAFTMGIFLPRADQEKRSGGVFSWNTGVDYAAQLAQSGRRAFVEALYAKAGLDLKADLARLNAGVRVSAKPTAVQYMMAHYTPTAKPSVPLLSVQAMGDGATSPSLQRAYGEAANPGMFSAMWLAQAGHCGFSGEVLVASLRQMEKRLDTGVWDNPATGFVAHTPAPMLRPCIRGRSCR</sequence>
<feature type="signal peptide" evidence="1">
    <location>
        <begin position="1"/>
        <end position="19"/>
    </location>
</feature>
<keyword evidence="1" id="KW-0732">Signal</keyword>
<accession>A0A7W6G8M8</accession>
<feature type="chain" id="PRO_5030517638" evidence="1">
    <location>
        <begin position="20"/>
        <end position="896"/>
    </location>
</feature>
<proteinExistence type="predicted"/>
<dbReference type="InterPro" id="IPR029058">
    <property type="entry name" value="AB_hydrolase_fold"/>
</dbReference>
<dbReference type="SUPFAM" id="SSF53474">
    <property type="entry name" value="alpha/beta-Hydrolases"/>
    <property type="match status" value="1"/>
</dbReference>
<protein>
    <submittedName>
        <fullName evidence="3">Pimeloyl-ACP methyl ester carboxylesterase</fullName>
    </submittedName>
</protein>
<evidence type="ECO:0000259" key="2">
    <source>
        <dbReference type="Pfam" id="PF20091"/>
    </source>
</evidence>